<dbReference type="PANTHER" id="PTHR42878:SF15">
    <property type="entry name" value="BACTERIOPHYTOCHROME"/>
    <property type="match status" value="1"/>
</dbReference>
<dbReference type="GO" id="GO:0004673">
    <property type="term" value="F:protein histidine kinase activity"/>
    <property type="evidence" value="ECO:0007669"/>
    <property type="project" value="UniProtKB-EC"/>
</dbReference>
<evidence type="ECO:0000256" key="5">
    <source>
        <dbReference type="ARBA" id="ARBA00023136"/>
    </source>
</evidence>
<dbReference type="Gene3D" id="3.30.565.10">
    <property type="entry name" value="Histidine kinase-like ATPase, C-terminal domain"/>
    <property type="match status" value="1"/>
</dbReference>
<dbReference type="EC" id="2.7.13.3" evidence="2"/>
<feature type="transmembrane region" description="Helical" evidence="7">
    <location>
        <begin position="384"/>
        <end position="406"/>
    </location>
</feature>
<evidence type="ECO:0000256" key="4">
    <source>
        <dbReference type="ARBA" id="ARBA00022777"/>
    </source>
</evidence>
<evidence type="ECO:0000256" key="2">
    <source>
        <dbReference type="ARBA" id="ARBA00012438"/>
    </source>
</evidence>
<dbReference type="CDD" id="cd00130">
    <property type="entry name" value="PAS"/>
    <property type="match status" value="1"/>
</dbReference>
<evidence type="ECO:0000313" key="9">
    <source>
        <dbReference type="EMBL" id="ACA86349.1"/>
    </source>
</evidence>
<gene>
    <name evidence="9" type="ordered locus">Swoo_2065</name>
</gene>
<keyword evidence="10" id="KW-1185">Reference proteome</keyword>
<keyword evidence="7" id="KW-1133">Transmembrane helix</keyword>
<dbReference type="Pfam" id="PF08448">
    <property type="entry name" value="PAS_4"/>
    <property type="match status" value="1"/>
</dbReference>
<proteinExistence type="predicted"/>
<dbReference type="HOGENOM" id="CLU_330621_0_0_6"/>
<evidence type="ECO:0000259" key="8">
    <source>
        <dbReference type="PROSITE" id="PS50112"/>
    </source>
</evidence>
<evidence type="ECO:0000256" key="7">
    <source>
        <dbReference type="SAM" id="Phobius"/>
    </source>
</evidence>
<dbReference type="eggNOG" id="COG4251">
    <property type="taxonomic scope" value="Bacteria"/>
</dbReference>
<dbReference type="GO" id="GO:0000156">
    <property type="term" value="F:phosphorelay response regulator activity"/>
    <property type="evidence" value="ECO:0007669"/>
    <property type="project" value="TreeGrafter"/>
</dbReference>
<comment type="catalytic activity">
    <reaction evidence="1">
        <text>ATP + protein L-histidine = ADP + protein N-phospho-L-histidine.</text>
        <dbReference type="EC" id="2.7.13.3"/>
    </reaction>
</comment>
<feature type="coiled-coil region" evidence="6">
    <location>
        <begin position="612"/>
        <end position="646"/>
    </location>
</feature>
<evidence type="ECO:0000256" key="1">
    <source>
        <dbReference type="ARBA" id="ARBA00000085"/>
    </source>
</evidence>
<dbReference type="EMBL" id="CP000961">
    <property type="protein sequence ID" value="ACA86349.1"/>
    <property type="molecule type" value="Genomic_DNA"/>
</dbReference>
<dbReference type="InterPro" id="IPR035965">
    <property type="entry name" value="PAS-like_dom_sf"/>
</dbReference>
<dbReference type="GO" id="GO:0007234">
    <property type="term" value="P:osmosensory signaling via phosphorelay pathway"/>
    <property type="evidence" value="ECO:0007669"/>
    <property type="project" value="TreeGrafter"/>
</dbReference>
<name>B1KRE2_SHEWM</name>
<evidence type="ECO:0000256" key="6">
    <source>
        <dbReference type="SAM" id="Coils"/>
    </source>
</evidence>
<dbReference type="InterPro" id="IPR036890">
    <property type="entry name" value="HATPase_C_sf"/>
</dbReference>
<dbReference type="InterPro" id="IPR003594">
    <property type="entry name" value="HATPase_dom"/>
</dbReference>
<dbReference type="PROSITE" id="PS50112">
    <property type="entry name" value="PAS"/>
    <property type="match status" value="1"/>
</dbReference>
<evidence type="ECO:0000256" key="3">
    <source>
        <dbReference type="ARBA" id="ARBA00022679"/>
    </source>
</evidence>
<dbReference type="InterPro" id="IPR000014">
    <property type="entry name" value="PAS"/>
</dbReference>
<dbReference type="AlphaFoldDB" id="B1KRE2"/>
<protein>
    <recommendedName>
        <fullName evidence="2">histidine kinase</fullName>
        <ecNumber evidence="2">2.7.13.3</ecNumber>
    </recommendedName>
</protein>
<dbReference type="NCBIfam" id="TIGR00229">
    <property type="entry name" value="sensory_box"/>
    <property type="match status" value="1"/>
</dbReference>
<dbReference type="SUPFAM" id="SSF55874">
    <property type="entry name" value="ATPase domain of HSP90 chaperone/DNA topoisomerase II/histidine kinase"/>
    <property type="match status" value="1"/>
</dbReference>
<feature type="domain" description="PAS" evidence="8">
    <location>
        <begin position="486"/>
        <end position="556"/>
    </location>
</feature>
<dbReference type="SUPFAM" id="SSF55785">
    <property type="entry name" value="PYP-like sensor domain (PAS domain)"/>
    <property type="match status" value="1"/>
</dbReference>
<sequence>MGNSSPTHSPIKVLRWRDSLPIKFSFIQFIIASLIIISSVWLIFTIEKSHHLETQIVLSQNQGLAFVATLEQTTTKIESLASSIASLGQLYSNNTQVLQDSIPALLNTDGKHQLISGGGLWPEPAAFNQEKERDSFFWSRNKSLELQQIEGYNSQIGPDYHQESWYKPIRFYPQNTVLWSQAYIDTYTKETMLTASVPMWSEHQFLGVATIDITLSGLAHFFNEAVNEKTENKSYIFALDHLNKVIAFPDEHQSPQLIEPNSLFKPLSQLAKEKQNLAIINQKLLEVDEQLIQRAQQHPAFSQEQLSSLLQSTPVNQRDKLAALINLNASKTLNTAELITSFKLSPNEQSNQASLVSIFLMPSTYWKIILVTPLDSINEEANNIAARIGFYLVIMQLFGLLLLFLLQHRLFIRPISSMVFALKENQVAKLELEAANRKDEVGQLAQAFVFRNHQLEVAFASLDASNLALEEQLAVQQLAQNELKLRKTQLNSLLNASHNLIFVKDIQGSYTLVNDRFCEVIGIERHGILGKKDLQLFPPHIAELILKHDKITLDTQEPQSFEQAFPSSHGETLYQITKFPIVNDEGETISMGNMAFDISSQKVITQELHDNNLQLTNEISELSVQIKQAQQQIALQKEVINQIEHENLGAQQQRHMDSSVYLLFPAMFSALIKRQMIEQDHLVAKMCQNEQEAETKLDTMLALLTHNTDTLRHFQQILLSKNEAIKAINLSQFLSHFLAVFEPKLTEENISLELECDEHIIVNLPSWDLLLLLYSIVNNSLSHAFIDKRSDCNIIIRATQESEAITIIVEDNGIGVSPEKLAQLNEQLLSNNSQRSLSRLNGWLKAQFSGQIILEAKSNQYMRTICHFAKKT</sequence>
<dbReference type="Pfam" id="PF02518">
    <property type="entry name" value="HATPase_c"/>
    <property type="match status" value="1"/>
</dbReference>
<dbReference type="RefSeq" id="WP_012324694.1">
    <property type="nucleotide sequence ID" value="NC_010506.1"/>
</dbReference>
<dbReference type="InterPro" id="IPR013656">
    <property type="entry name" value="PAS_4"/>
</dbReference>
<dbReference type="GO" id="GO:0030295">
    <property type="term" value="F:protein kinase activator activity"/>
    <property type="evidence" value="ECO:0007669"/>
    <property type="project" value="TreeGrafter"/>
</dbReference>
<dbReference type="Gene3D" id="3.30.450.20">
    <property type="entry name" value="PAS domain"/>
    <property type="match status" value="2"/>
</dbReference>
<dbReference type="CDD" id="cd12913">
    <property type="entry name" value="PDC1_MCP_like"/>
    <property type="match status" value="1"/>
</dbReference>
<dbReference type="KEGG" id="swd:Swoo_2065"/>
<feature type="transmembrane region" description="Helical" evidence="7">
    <location>
        <begin position="20"/>
        <end position="44"/>
    </location>
</feature>
<dbReference type="PANTHER" id="PTHR42878">
    <property type="entry name" value="TWO-COMPONENT HISTIDINE KINASE"/>
    <property type="match status" value="1"/>
</dbReference>
<keyword evidence="4" id="KW-0418">Kinase</keyword>
<keyword evidence="6" id="KW-0175">Coiled coil</keyword>
<keyword evidence="7" id="KW-0812">Transmembrane</keyword>
<dbReference type="Proteomes" id="UP000002168">
    <property type="component" value="Chromosome"/>
</dbReference>
<reference evidence="9 10" key="1">
    <citation type="submission" date="2008-02" db="EMBL/GenBank/DDBJ databases">
        <title>Complete sequence of Shewanella woodyi ATCC 51908.</title>
        <authorList>
            <consortium name="US DOE Joint Genome Institute"/>
            <person name="Copeland A."/>
            <person name="Lucas S."/>
            <person name="Lapidus A."/>
            <person name="Glavina del Rio T."/>
            <person name="Dalin E."/>
            <person name="Tice H."/>
            <person name="Bruce D."/>
            <person name="Goodwin L."/>
            <person name="Pitluck S."/>
            <person name="Sims D."/>
            <person name="Brettin T."/>
            <person name="Detter J.C."/>
            <person name="Han C."/>
            <person name="Kuske C.R."/>
            <person name="Schmutz J."/>
            <person name="Larimer F."/>
            <person name="Land M."/>
            <person name="Hauser L."/>
            <person name="Kyrpides N."/>
            <person name="Lykidis A."/>
            <person name="Zhao J.-S."/>
            <person name="Richardson P."/>
        </authorList>
    </citation>
    <scope>NUCLEOTIDE SEQUENCE [LARGE SCALE GENOMIC DNA]</scope>
    <source>
        <strain evidence="10">ATCC 51908 / MS32</strain>
    </source>
</reference>
<dbReference type="Gene3D" id="6.10.340.10">
    <property type="match status" value="1"/>
</dbReference>
<keyword evidence="3" id="KW-0808">Transferase</keyword>
<dbReference type="CDD" id="cd06225">
    <property type="entry name" value="HAMP"/>
    <property type="match status" value="1"/>
</dbReference>
<dbReference type="InterPro" id="IPR050351">
    <property type="entry name" value="BphY/WalK/GraS-like"/>
</dbReference>
<dbReference type="Pfam" id="PF22673">
    <property type="entry name" value="MCP-like_PDC_1"/>
    <property type="match status" value="1"/>
</dbReference>
<accession>B1KRE2</accession>
<dbReference type="GO" id="GO:0016020">
    <property type="term" value="C:membrane"/>
    <property type="evidence" value="ECO:0007669"/>
    <property type="project" value="UniProtKB-SubCell"/>
</dbReference>
<dbReference type="SMART" id="SM00091">
    <property type="entry name" value="PAS"/>
    <property type="match status" value="1"/>
</dbReference>
<evidence type="ECO:0000313" key="10">
    <source>
        <dbReference type="Proteomes" id="UP000002168"/>
    </source>
</evidence>
<keyword evidence="5 7" id="KW-0472">Membrane</keyword>
<organism evidence="9 10">
    <name type="scientific">Shewanella woodyi (strain ATCC 51908 / MS32)</name>
    <dbReference type="NCBI Taxonomy" id="392500"/>
    <lineage>
        <taxon>Bacteria</taxon>
        <taxon>Pseudomonadati</taxon>
        <taxon>Pseudomonadota</taxon>
        <taxon>Gammaproteobacteria</taxon>
        <taxon>Alteromonadales</taxon>
        <taxon>Shewanellaceae</taxon>
        <taxon>Shewanella</taxon>
    </lineage>
</organism>
<dbReference type="STRING" id="392500.Swoo_2065"/>